<evidence type="ECO:0000313" key="2">
    <source>
        <dbReference type="Proteomes" id="UP001497522"/>
    </source>
</evidence>
<accession>A0ABP1BPN0</accession>
<gene>
    <name evidence="1" type="ORF">CSSPJE1EN2_LOCUS19460</name>
</gene>
<reference evidence="1" key="1">
    <citation type="submission" date="2024-03" db="EMBL/GenBank/DDBJ databases">
        <authorList>
            <consortium name="ELIXIR-Norway"/>
            <consortium name="Elixir Norway"/>
        </authorList>
    </citation>
    <scope>NUCLEOTIDE SEQUENCE</scope>
</reference>
<sequence>MFIITELGNIRAEHDENNEPLEQDAPSVMPNQIIKLRHDDSKCSTRTATIFPSSGPRSPSTKSRRVTATCSRCTTKTRCYMPPWTSTTCRRLSTTPGTRCHSKCGSSAYALSSVDWPPPSPTRLLLNLTSPFSSGRWMSSAPA</sequence>
<dbReference type="EMBL" id="OZ023707">
    <property type="protein sequence ID" value="CAK9877635.1"/>
    <property type="molecule type" value="Genomic_DNA"/>
</dbReference>
<organism evidence="1 2">
    <name type="scientific">Sphagnum jensenii</name>
    <dbReference type="NCBI Taxonomy" id="128206"/>
    <lineage>
        <taxon>Eukaryota</taxon>
        <taxon>Viridiplantae</taxon>
        <taxon>Streptophyta</taxon>
        <taxon>Embryophyta</taxon>
        <taxon>Bryophyta</taxon>
        <taxon>Sphagnophytina</taxon>
        <taxon>Sphagnopsida</taxon>
        <taxon>Sphagnales</taxon>
        <taxon>Sphagnaceae</taxon>
        <taxon>Sphagnum</taxon>
    </lineage>
</organism>
<keyword evidence="2" id="KW-1185">Reference proteome</keyword>
<protein>
    <submittedName>
        <fullName evidence="1">Uncharacterized protein</fullName>
    </submittedName>
</protein>
<proteinExistence type="predicted"/>
<dbReference type="Proteomes" id="UP001497522">
    <property type="component" value="Chromosome 6"/>
</dbReference>
<evidence type="ECO:0000313" key="1">
    <source>
        <dbReference type="EMBL" id="CAK9877635.1"/>
    </source>
</evidence>
<name>A0ABP1BPN0_9BRYO</name>